<protein>
    <recommendedName>
        <fullName evidence="2">protein-tyrosine-phosphatase</fullName>
        <ecNumber evidence="2">3.1.3.48</ecNumber>
    </recommendedName>
</protein>
<evidence type="ECO:0000313" key="5">
    <source>
        <dbReference type="EMBL" id="GAA4406114.1"/>
    </source>
</evidence>
<comment type="caution">
    <text evidence="5">The sequence shown here is derived from an EMBL/GenBank/DDBJ whole genome shotgun (WGS) entry which is preliminary data.</text>
</comment>
<evidence type="ECO:0000256" key="4">
    <source>
        <dbReference type="ARBA" id="ARBA00051722"/>
    </source>
</evidence>
<dbReference type="RefSeq" id="WP_345267592.1">
    <property type="nucleotide sequence ID" value="NZ_BAABHB010000004.1"/>
</dbReference>
<proteinExistence type="inferred from homology"/>
<accession>A0ABP8KFM2</accession>
<evidence type="ECO:0000256" key="2">
    <source>
        <dbReference type="ARBA" id="ARBA00013064"/>
    </source>
</evidence>
<dbReference type="Gene3D" id="3.20.20.140">
    <property type="entry name" value="Metal-dependent hydrolases"/>
    <property type="match status" value="1"/>
</dbReference>
<keyword evidence="3" id="KW-0378">Hydrolase</keyword>
<reference evidence="6" key="1">
    <citation type="journal article" date="2019" name="Int. J. Syst. Evol. Microbiol.">
        <title>The Global Catalogue of Microorganisms (GCM) 10K type strain sequencing project: providing services to taxonomists for standard genome sequencing and annotation.</title>
        <authorList>
            <consortium name="The Broad Institute Genomics Platform"/>
            <consortium name="The Broad Institute Genome Sequencing Center for Infectious Disease"/>
            <person name="Wu L."/>
            <person name="Ma J."/>
        </authorList>
    </citation>
    <scope>NUCLEOTIDE SEQUENCE [LARGE SCALE GENOMIC DNA]</scope>
    <source>
        <strain evidence="6">JCM 17925</strain>
    </source>
</reference>
<dbReference type="InterPro" id="IPR016195">
    <property type="entry name" value="Pol/histidinol_Pase-like"/>
</dbReference>
<dbReference type="SUPFAM" id="SSF89550">
    <property type="entry name" value="PHP domain-like"/>
    <property type="match status" value="1"/>
</dbReference>
<dbReference type="PANTHER" id="PTHR39181">
    <property type="entry name" value="TYROSINE-PROTEIN PHOSPHATASE YWQE"/>
    <property type="match status" value="1"/>
</dbReference>
<dbReference type="EMBL" id="BAABHB010000004">
    <property type="protein sequence ID" value="GAA4406114.1"/>
    <property type="molecule type" value="Genomic_DNA"/>
</dbReference>
<dbReference type="InterPro" id="IPR016667">
    <property type="entry name" value="Caps_polysacc_synth_CpsB/CapC"/>
</dbReference>
<dbReference type="Proteomes" id="UP001500936">
    <property type="component" value="Unassembled WGS sequence"/>
</dbReference>
<evidence type="ECO:0000256" key="3">
    <source>
        <dbReference type="ARBA" id="ARBA00022801"/>
    </source>
</evidence>
<evidence type="ECO:0000313" key="6">
    <source>
        <dbReference type="Proteomes" id="UP001500936"/>
    </source>
</evidence>
<dbReference type="EC" id="3.1.3.48" evidence="2"/>
<name>A0ABP8KFM2_9BACT</name>
<comment type="similarity">
    <text evidence="1">Belongs to the metallo-dependent hydrolases superfamily. CpsB/CapC family.</text>
</comment>
<evidence type="ECO:0000256" key="1">
    <source>
        <dbReference type="ARBA" id="ARBA00005750"/>
    </source>
</evidence>
<gene>
    <name evidence="5" type="ORF">GCM10023187_25210</name>
</gene>
<dbReference type="PANTHER" id="PTHR39181:SF1">
    <property type="entry name" value="TYROSINE-PROTEIN PHOSPHATASE YWQE"/>
    <property type="match status" value="1"/>
</dbReference>
<comment type="catalytic activity">
    <reaction evidence="4">
        <text>O-phospho-L-tyrosyl-[protein] + H2O = L-tyrosyl-[protein] + phosphate</text>
        <dbReference type="Rhea" id="RHEA:10684"/>
        <dbReference type="Rhea" id="RHEA-COMP:10136"/>
        <dbReference type="Rhea" id="RHEA-COMP:20101"/>
        <dbReference type="ChEBI" id="CHEBI:15377"/>
        <dbReference type="ChEBI" id="CHEBI:43474"/>
        <dbReference type="ChEBI" id="CHEBI:46858"/>
        <dbReference type="ChEBI" id="CHEBI:61978"/>
        <dbReference type="EC" id="3.1.3.48"/>
    </reaction>
</comment>
<dbReference type="Pfam" id="PF19567">
    <property type="entry name" value="CpsB_CapC"/>
    <property type="match status" value="1"/>
</dbReference>
<organism evidence="5 6">
    <name type="scientific">Nibrella viscosa</name>
    <dbReference type="NCBI Taxonomy" id="1084524"/>
    <lineage>
        <taxon>Bacteria</taxon>
        <taxon>Pseudomonadati</taxon>
        <taxon>Bacteroidota</taxon>
        <taxon>Cytophagia</taxon>
        <taxon>Cytophagales</taxon>
        <taxon>Spirosomataceae</taxon>
        <taxon>Nibrella</taxon>
    </lineage>
</organism>
<keyword evidence="6" id="KW-1185">Reference proteome</keyword>
<sequence length="256" mass="29010">MSIWSRFKQVFTGNAGEAAELPPNPCFWQVDMHSHLLPDIDDGVATPDQALECLQQFADWGIRKVITTPHVSRDWYPNESATLRAGQATLQTLADTHNLPLRIEVAAEYLIDDFFPDLLDNNDLLTFGPQKYLLIETGWASAPFQFNELLFRIQTKGYTPVLAHPERYRYFHDDLAGLARLHDAGCLFQLNWMSLTGRYGSRIQTQGRLLLKHGLVDFIGSDLHRPQDLPGLTALFTSSDYELLKNQPLKNADLLA</sequence>